<dbReference type="KEGG" id="vg:77944177"/>
<dbReference type="EMBL" id="MZ501267">
    <property type="protein sequence ID" value="QZA70580.1"/>
    <property type="molecule type" value="Genomic_DNA"/>
</dbReference>
<dbReference type="RefSeq" id="YP_010667852.1">
    <property type="nucleotide sequence ID" value="NC_070952.1"/>
</dbReference>
<evidence type="ECO:0000313" key="2">
    <source>
        <dbReference type="Proteomes" id="UP000827517"/>
    </source>
</evidence>
<evidence type="ECO:0000313" key="1">
    <source>
        <dbReference type="EMBL" id="QZA70580.1"/>
    </source>
</evidence>
<keyword evidence="2" id="KW-1185">Reference proteome</keyword>
<gene>
    <name evidence="1" type="primary">98</name>
    <name evidence="1" type="ORF">AH04_98</name>
</gene>
<reference evidence="1" key="1">
    <citation type="submission" date="2021-07" db="EMBL/GenBank/DDBJ databases">
        <authorList>
            <person name="Roth S.J."/>
            <person name="Krukonis G.P."/>
            <person name="Delesalle V.A."/>
        </authorList>
    </citation>
    <scope>NUCLEOTIDE SEQUENCE</scope>
</reference>
<name>A0AAE7X0I9_9CAUD</name>
<accession>A0AAE7X0I9</accession>
<dbReference type="Proteomes" id="UP000827517">
    <property type="component" value="Segment"/>
</dbReference>
<sequence>MVCMLFFFYWREEMTVKKNYVNPTIAESSFRELLKDQPFGIKKNPIVRTLRDIAHHSFNGENIFEHKYIDGNKKTKLVHQVTINRENGHAYSQHEFHDEYNLKLPGIVIPLNCKSNPTIQKGRLVLVGPITGPMNVEIQFYFKGSKEWGSIPVGPSNVLTILTNILQG</sequence>
<proteinExistence type="predicted"/>
<protein>
    <submittedName>
        <fullName evidence="1">Uncharacterized protein</fullName>
    </submittedName>
</protein>
<dbReference type="GeneID" id="77944177"/>
<organism evidence="1 2">
    <name type="scientific">Erwinia phage AH04</name>
    <dbReference type="NCBI Taxonomy" id="2869569"/>
    <lineage>
        <taxon>Viruses</taxon>
        <taxon>Duplodnaviria</taxon>
        <taxon>Heunggongvirae</taxon>
        <taxon>Uroviricota</taxon>
        <taxon>Caudoviricetes</taxon>
        <taxon>Chimalliviridae</taxon>
        <taxon>Meadowvirus</taxon>
        <taxon>Meadowvirus AH04</taxon>
    </lineage>
</organism>